<evidence type="ECO:0000256" key="2">
    <source>
        <dbReference type="ARBA" id="ARBA00004906"/>
    </source>
</evidence>
<reference evidence="16" key="1">
    <citation type="submission" date="2022-03" db="EMBL/GenBank/DDBJ databases">
        <authorList>
            <person name="Tunstrom K."/>
        </authorList>
    </citation>
    <scope>NUCLEOTIDE SEQUENCE</scope>
</reference>
<dbReference type="SUPFAM" id="SSF56204">
    <property type="entry name" value="Hect, E3 ligase catalytic domain"/>
    <property type="match status" value="2"/>
</dbReference>
<dbReference type="Pfam" id="PF00632">
    <property type="entry name" value="HECT"/>
    <property type="match status" value="2"/>
</dbReference>
<dbReference type="EMBL" id="CAKOGL010000025">
    <property type="protein sequence ID" value="CAH2102294.1"/>
    <property type="molecule type" value="Genomic_DNA"/>
</dbReference>
<evidence type="ECO:0000259" key="15">
    <source>
        <dbReference type="PROSITE" id="PS50237"/>
    </source>
</evidence>
<feature type="domain" description="HECT" evidence="15">
    <location>
        <begin position="1705"/>
        <end position="1936"/>
    </location>
</feature>
<evidence type="ECO:0000313" key="17">
    <source>
        <dbReference type="Proteomes" id="UP001153954"/>
    </source>
</evidence>
<comment type="pathway">
    <text evidence="2">Protein modification; protein ubiquitination.</text>
</comment>
<organism evidence="16 17">
    <name type="scientific">Euphydryas editha</name>
    <name type="common">Edith's checkerspot</name>
    <dbReference type="NCBI Taxonomy" id="104508"/>
    <lineage>
        <taxon>Eukaryota</taxon>
        <taxon>Metazoa</taxon>
        <taxon>Ecdysozoa</taxon>
        <taxon>Arthropoda</taxon>
        <taxon>Hexapoda</taxon>
        <taxon>Insecta</taxon>
        <taxon>Pterygota</taxon>
        <taxon>Neoptera</taxon>
        <taxon>Endopterygota</taxon>
        <taxon>Lepidoptera</taxon>
        <taxon>Glossata</taxon>
        <taxon>Ditrysia</taxon>
        <taxon>Papilionoidea</taxon>
        <taxon>Nymphalidae</taxon>
        <taxon>Nymphalinae</taxon>
        <taxon>Euphydryas</taxon>
    </lineage>
</organism>
<keyword evidence="4" id="KW-1017">Isopeptide bond</keyword>
<evidence type="ECO:0000256" key="12">
    <source>
        <dbReference type="ARBA" id="ARBA00081642"/>
    </source>
</evidence>
<keyword evidence="5" id="KW-0808">Transferase</keyword>
<dbReference type="Gene3D" id="3.30.2160.10">
    <property type="entry name" value="Hect, E3 ligase catalytic domain"/>
    <property type="match status" value="1"/>
</dbReference>
<comment type="subunit">
    <text evidence="9">Interacts with 26S proteasomes. Interacts (via the HECT domain) with UBE2D1 and, less efficiently, with UBE2L3.</text>
</comment>
<keyword evidence="17" id="KW-1185">Reference proteome</keyword>
<dbReference type="GO" id="GO:0000209">
    <property type="term" value="P:protein polyubiquitination"/>
    <property type="evidence" value="ECO:0007669"/>
    <property type="project" value="InterPro"/>
</dbReference>
<evidence type="ECO:0000256" key="3">
    <source>
        <dbReference type="ARBA" id="ARBA00012485"/>
    </source>
</evidence>
<evidence type="ECO:0000256" key="5">
    <source>
        <dbReference type="ARBA" id="ARBA00022679"/>
    </source>
</evidence>
<dbReference type="InterPro" id="IPR035983">
    <property type="entry name" value="Hect_E3_ubiquitin_ligase"/>
</dbReference>
<dbReference type="PANTHER" id="PTHR45700">
    <property type="entry name" value="UBIQUITIN-PROTEIN LIGASE E3C"/>
    <property type="match status" value="1"/>
</dbReference>
<dbReference type="EC" id="2.3.2.26" evidence="3"/>
<evidence type="ECO:0000256" key="11">
    <source>
        <dbReference type="ARBA" id="ARBA00077269"/>
    </source>
</evidence>
<evidence type="ECO:0000256" key="9">
    <source>
        <dbReference type="ARBA" id="ARBA00063372"/>
    </source>
</evidence>
<dbReference type="InterPro" id="IPR000569">
    <property type="entry name" value="HECT_dom"/>
</dbReference>
<dbReference type="SMART" id="SM00015">
    <property type="entry name" value="IQ"/>
    <property type="match status" value="1"/>
</dbReference>
<feature type="region of interest" description="Disordered" evidence="14">
    <location>
        <begin position="1"/>
        <end position="45"/>
    </location>
</feature>
<dbReference type="InterPro" id="IPR044611">
    <property type="entry name" value="E3A/B/C-like"/>
</dbReference>
<dbReference type="PANTHER" id="PTHR45700:SF2">
    <property type="entry name" value="UBIQUITIN-PROTEIN LIGASE E3C"/>
    <property type="match status" value="1"/>
</dbReference>
<dbReference type="FunFam" id="3.30.2160.10:FF:000002">
    <property type="entry name" value="Putative Ubiquitin-protein ligase E3C"/>
    <property type="match status" value="1"/>
</dbReference>
<dbReference type="FunFam" id="3.30.2410.10:FF:000011">
    <property type="entry name" value="Putative Ubiquitin-protein ligase E3C"/>
    <property type="match status" value="1"/>
</dbReference>
<evidence type="ECO:0000256" key="4">
    <source>
        <dbReference type="ARBA" id="ARBA00022499"/>
    </source>
</evidence>
<proteinExistence type="inferred from homology"/>
<dbReference type="FunFam" id="3.90.1750.10:FF:000014">
    <property type="entry name" value="Putative Ubiquitin-protein ligase E3C"/>
    <property type="match status" value="1"/>
</dbReference>
<comment type="caution">
    <text evidence="13">Lacks conserved residue(s) required for the propagation of feature annotation.</text>
</comment>
<sequence length="1936" mass="217679">MYSFEGDFRRKPKQNLAGASAQRKTDRESLILQSQQQRQKREEHRKRLHSTIKIQAYVRSYLTRKHYKQNERQEFDVMFSKANNDDQSLTILLLAKILFFYDDKKDRVRLVSISQYLLKQKNKFFQDKGSLIQIRRLLALLLRLLRDDSEVPLAVPLRMFEVFTSTSNETLMSYDDAIKNIGATFIYLIKRGYFKDLRQLLCKKTPPLYGPSPNPPTPLCGALLDLIQRPLQLTSHINIPEYDDTVMTEFAASFLCNPYPEPVEMYVLPALTQDINKKFPFLQLLCCLSDNKFSSRRLLNDSWLLHSILTLEPPEFANDIRKIDNTRLPHNRIVIEYLKVIAKLTVNVCNKQITYDYDDSLYSQETAADNDDDSDSENEPNPTSVREQMLLTRCIEMLNEPERCILTTCSQITDSDLSEEFLDSMSKICHNLLLSHRMALHKYRLLYTLAFKPIFLRGLWQWLSSMTHESSFGGSATPLLSALSRGMGSETSVIGVDRLLAPLAVFCALFSLLIGTLHDTEFFRDTDGEEKMIEASESSTAVSGRKYAFDFSELGGLCRTLKQVCLGLVELAYPESRPSIFGQYKDAVGVSHDSNERNQTPAWAHLFKVCTQLLRALYARDARLQFCGADAWPAGGAAGAGVAGDAQAALAAARARPRPSRALPRLPAPRADLDEGPPLTIKELRTVTILREIPFVVPFSTRVLIFQGLLMKEKQDHWYEMTNFNEGPSIVISVRRTHLYEDAFDKLSPDNEPDLKLKLRVQLINQAGAEEPGVDGGGLFREFLSELLKSAFDPNRGLFRLTKDNMLYPNPGVHLLYDDFPMHYFFVGRMLGKALYENLLVELPLAEFFLAKLCSSREPDVHALASLDPGLYRGLLLLRAHRRRDVPDLGLDFTLLSDELGEQRVSVGPREPDVHALASLDPGLYRGLLLLRAHRRRDVPDLGLDFTLLSDELGEQRVSVGPREPDVHALASLDPGLYRGLLLLRAHRRRDVPDLGLDFTLLSDELGEQRVSVGPREPDVHALASLDPGLYRGLLLLRAHRRRDVPDLGLDFTLLSDELGEQRVSVGPREPDLHALASLDPGLYRGLLLLRAHRRRDVPDLGLDFTLLSDELGEQRVSVGPREPDVHALASLDPGLYRGLLLLRAHRRRDVPDLGLDFTLLSDELGEQRVSVGPREPDVHALASLDPGLYRGLLLLRAHRRRDVPDLGLDFTLLSDELGEQRVSVGPREPDVHALASLDPGLYRGLLLLRAHRRRDVPDLGLDFTLLSDELGEQRVSVGPREPDVHALASLDPGLYRGLLLLRAHRRRDVPDLGLDFTLLSDELGEQRVSVGPREPDVHALASLDPGLYRGLLLLRAHRRRDVPDLGLDFTLLSDELGEQRVSVGPREPDVHALASLDPGLYRGLLLLRAHRRRDVPDLGLDFTLLSDELGEQRVSVGPREPDVHALASLDPGLYRGLLLLRAHRRRDVPDLGLDFTLLRDELGEQRVSVGPREPDVHALASLDPGLYRGLLLLRAHRRRDVPDLGLDFTLLSDELGEQRVSVGPREPDVHALASLDPGLYRGLLLLRAHRRRDVPDLGLDFTLLSDELGEQRVSVGPREPDVHALASLDPGLYRGLLLLRAHRRRDVPDLGLDFTLLSDELGEQRVSVGPREPDVHALASLDPGLYRGLLLLRAHRRRDVPDLGLDFTLLSDELGEQRVSVGPREPDVHALASLDPGLYRGLLLLRAHRRRDVPDLGLDFTLLSDELGEQRIEELKPGGANIPVTAENRIEYIHLVADYKLNRQIRAQCNAFKRGLTSVVNAEWLRMFSCRELQLLISGAEVPIDLDDLRRNTQYGGGFTATHPTVQCFWKVVESFTDAQRRQLLKFVTSCSRPPLLGFKDLQPPFCIQSAGAADRLPSSSTCMNLLKIPEYGAEETLAEKLLYAIQAGAGFELS</sequence>
<comment type="caution">
    <text evidence="16">The sequence shown here is derived from an EMBL/GenBank/DDBJ whole genome shotgun (WGS) entry which is preliminary data.</text>
</comment>
<accession>A0AAU9UXG8</accession>
<dbReference type="PROSITE" id="PS50096">
    <property type="entry name" value="IQ"/>
    <property type="match status" value="1"/>
</dbReference>
<protein>
    <recommendedName>
        <fullName evidence="10">Ubiquitin-protein ligase E3C</fullName>
        <ecNumber evidence="3">2.3.2.26</ecNumber>
    </recommendedName>
    <alternativeName>
        <fullName evidence="11">HECT-type ubiquitin transferase E3C</fullName>
    </alternativeName>
    <alternativeName>
        <fullName evidence="12">RTA-associated ubiquitin ligase</fullName>
    </alternativeName>
</protein>
<evidence type="ECO:0000256" key="14">
    <source>
        <dbReference type="SAM" id="MobiDB-lite"/>
    </source>
</evidence>
<dbReference type="SMART" id="SM00119">
    <property type="entry name" value="HECTc"/>
    <property type="match status" value="1"/>
</dbReference>
<evidence type="ECO:0000256" key="8">
    <source>
        <dbReference type="ARBA" id="ARBA00061050"/>
    </source>
</evidence>
<dbReference type="GO" id="GO:0061630">
    <property type="term" value="F:ubiquitin protein ligase activity"/>
    <property type="evidence" value="ECO:0007669"/>
    <property type="project" value="UniProtKB-EC"/>
</dbReference>
<keyword evidence="6 13" id="KW-0833">Ubl conjugation pathway</keyword>
<comment type="catalytic activity">
    <reaction evidence="1">
        <text>S-ubiquitinyl-[E2 ubiquitin-conjugating enzyme]-L-cysteine + [acceptor protein]-L-lysine = [E2 ubiquitin-conjugating enzyme]-L-cysteine + N(6)-ubiquitinyl-[acceptor protein]-L-lysine.</text>
        <dbReference type="EC" id="2.3.2.26"/>
    </reaction>
</comment>
<dbReference type="InterPro" id="IPR000048">
    <property type="entry name" value="IQ_motif_EF-hand-BS"/>
</dbReference>
<name>A0AAU9UXG8_EUPED</name>
<evidence type="ECO:0000256" key="1">
    <source>
        <dbReference type="ARBA" id="ARBA00000885"/>
    </source>
</evidence>
<feature type="active site" description="Glycyl thioester intermediate" evidence="13">
    <location>
        <position position="1904"/>
    </location>
</feature>
<evidence type="ECO:0000256" key="13">
    <source>
        <dbReference type="PROSITE-ProRule" id="PRU00104"/>
    </source>
</evidence>
<dbReference type="GO" id="GO:0009966">
    <property type="term" value="P:regulation of signal transduction"/>
    <property type="evidence" value="ECO:0007669"/>
    <property type="project" value="UniProtKB-ARBA"/>
</dbReference>
<dbReference type="Gene3D" id="3.90.1750.10">
    <property type="entry name" value="Hect, E3 ligase catalytic domains"/>
    <property type="match status" value="1"/>
</dbReference>
<dbReference type="Gene3D" id="3.30.2410.10">
    <property type="entry name" value="Hect, E3 ligase catalytic domain"/>
    <property type="match status" value="1"/>
</dbReference>
<evidence type="ECO:0000256" key="10">
    <source>
        <dbReference type="ARBA" id="ARBA00067506"/>
    </source>
</evidence>
<dbReference type="Pfam" id="PF00612">
    <property type="entry name" value="IQ"/>
    <property type="match status" value="1"/>
</dbReference>
<comment type="similarity">
    <text evidence="8">Belongs to the UBE3C family.</text>
</comment>
<evidence type="ECO:0000256" key="6">
    <source>
        <dbReference type="ARBA" id="ARBA00022786"/>
    </source>
</evidence>
<evidence type="ECO:0000256" key="7">
    <source>
        <dbReference type="ARBA" id="ARBA00022843"/>
    </source>
</evidence>
<keyword evidence="7" id="KW-0832">Ubl conjugation</keyword>
<gene>
    <name evidence="16" type="ORF">EEDITHA_LOCUS16942</name>
</gene>
<evidence type="ECO:0000313" key="16">
    <source>
        <dbReference type="EMBL" id="CAH2102294.1"/>
    </source>
</evidence>
<feature type="domain" description="HECT" evidence="15">
    <location>
        <begin position="751"/>
        <end position="923"/>
    </location>
</feature>
<dbReference type="GO" id="GO:0006511">
    <property type="term" value="P:ubiquitin-dependent protein catabolic process"/>
    <property type="evidence" value="ECO:0007669"/>
    <property type="project" value="TreeGrafter"/>
</dbReference>
<dbReference type="PROSITE" id="PS50237">
    <property type="entry name" value="HECT"/>
    <property type="match status" value="2"/>
</dbReference>
<dbReference type="Proteomes" id="UP001153954">
    <property type="component" value="Unassembled WGS sequence"/>
</dbReference>